<name>A0A5E4G0A5_PRUDU</name>
<accession>A0A5E4G0A5</accession>
<reference evidence="3" key="1">
    <citation type="journal article" date="2020" name="Plant J.">
        <title>Transposons played a major role in the diversification between the closely related almond and peach genomes: results from the almond genome sequence.</title>
        <authorList>
            <person name="Alioto T."/>
            <person name="Alexiou K.G."/>
            <person name="Bardil A."/>
            <person name="Barteri F."/>
            <person name="Castanera R."/>
            <person name="Cruz F."/>
            <person name="Dhingra A."/>
            <person name="Duval H."/>
            <person name="Fernandez I Marti A."/>
            <person name="Frias L."/>
            <person name="Galan B."/>
            <person name="Garcia J.L."/>
            <person name="Howad W."/>
            <person name="Gomez-Garrido J."/>
            <person name="Gut M."/>
            <person name="Julca I."/>
            <person name="Morata J."/>
            <person name="Puigdomenech P."/>
            <person name="Ribeca P."/>
            <person name="Rubio Cabetas M.J."/>
            <person name="Vlasova A."/>
            <person name="Wirthensohn M."/>
            <person name="Garcia-Mas J."/>
            <person name="Gabaldon T."/>
            <person name="Casacuberta J.M."/>
            <person name="Arus P."/>
        </authorList>
    </citation>
    <scope>NUCLEOTIDE SEQUENCE [LARGE SCALE GENOMIC DNA]</scope>
    <source>
        <strain evidence="3">cv. Texas</strain>
    </source>
</reference>
<feature type="region of interest" description="Disordered" evidence="1">
    <location>
        <begin position="54"/>
        <end position="87"/>
    </location>
</feature>
<dbReference type="AlphaFoldDB" id="A0A5E4G0A5"/>
<evidence type="ECO:0000256" key="1">
    <source>
        <dbReference type="SAM" id="MobiDB-lite"/>
    </source>
</evidence>
<dbReference type="InParanoid" id="A0A5E4G0A5"/>
<evidence type="ECO:0000313" key="3">
    <source>
        <dbReference type="Proteomes" id="UP000327085"/>
    </source>
</evidence>
<dbReference type="Proteomes" id="UP000327085">
    <property type="component" value="Chromosome 7"/>
</dbReference>
<dbReference type="EMBL" id="CABIKO010000272">
    <property type="protein sequence ID" value="VVA33073.1"/>
    <property type="molecule type" value="Genomic_DNA"/>
</dbReference>
<sequence>MGGGEVVFRRFLTEKQSTTEEVFFGVEAIDDDHGSSWRRDCRRRRRFSIHGKAIGGSMSANSQRSKALPAILATRPNRSPSPGLRAT</sequence>
<evidence type="ECO:0000313" key="2">
    <source>
        <dbReference type="EMBL" id="VVA33073.1"/>
    </source>
</evidence>
<proteinExistence type="predicted"/>
<protein>
    <submittedName>
        <fullName evidence="2">PREDICTED: PRUPE_8G063000</fullName>
    </submittedName>
</protein>
<gene>
    <name evidence="2" type="ORF">ALMOND_2B017952</name>
</gene>
<organism evidence="2 3">
    <name type="scientific">Prunus dulcis</name>
    <name type="common">Almond</name>
    <name type="synonym">Amygdalus dulcis</name>
    <dbReference type="NCBI Taxonomy" id="3755"/>
    <lineage>
        <taxon>Eukaryota</taxon>
        <taxon>Viridiplantae</taxon>
        <taxon>Streptophyta</taxon>
        <taxon>Embryophyta</taxon>
        <taxon>Tracheophyta</taxon>
        <taxon>Spermatophyta</taxon>
        <taxon>Magnoliopsida</taxon>
        <taxon>eudicotyledons</taxon>
        <taxon>Gunneridae</taxon>
        <taxon>Pentapetalae</taxon>
        <taxon>rosids</taxon>
        <taxon>fabids</taxon>
        <taxon>Rosales</taxon>
        <taxon>Rosaceae</taxon>
        <taxon>Amygdaloideae</taxon>
        <taxon>Amygdaleae</taxon>
        <taxon>Prunus</taxon>
    </lineage>
</organism>
<dbReference type="Gramene" id="VVA33073">
    <property type="protein sequence ID" value="VVA33073"/>
    <property type="gene ID" value="Prudul26B017952"/>
</dbReference>